<dbReference type="CDD" id="cd00093">
    <property type="entry name" value="HTH_XRE"/>
    <property type="match status" value="1"/>
</dbReference>
<accession>A0A285THQ0</accession>
<feature type="domain" description="HTH cro/C1-type" evidence="1">
    <location>
        <begin position="25"/>
        <end position="65"/>
    </location>
</feature>
<dbReference type="RefSeq" id="WP_097074670.1">
    <property type="nucleotide sequence ID" value="NZ_OBMQ01000013.1"/>
</dbReference>
<dbReference type="PROSITE" id="PS50943">
    <property type="entry name" value="HTH_CROC1"/>
    <property type="match status" value="1"/>
</dbReference>
<dbReference type="Gene3D" id="1.10.260.40">
    <property type="entry name" value="lambda repressor-like DNA-binding domains"/>
    <property type="match status" value="1"/>
</dbReference>
<dbReference type="EMBL" id="OBMQ01000013">
    <property type="protein sequence ID" value="SOC21734.1"/>
    <property type="molecule type" value="Genomic_DNA"/>
</dbReference>
<proteinExistence type="predicted"/>
<protein>
    <submittedName>
        <fullName evidence="2">Helix-turn-helix protein</fullName>
    </submittedName>
</protein>
<dbReference type="InterPro" id="IPR010982">
    <property type="entry name" value="Lambda_DNA-bd_dom_sf"/>
</dbReference>
<dbReference type="AlphaFoldDB" id="A0A285THQ0"/>
<evidence type="ECO:0000259" key="1">
    <source>
        <dbReference type="PROSITE" id="PS50943"/>
    </source>
</evidence>
<dbReference type="SUPFAM" id="SSF47413">
    <property type="entry name" value="lambda repressor-like DNA-binding domains"/>
    <property type="match status" value="1"/>
</dbReference>
<dbReference type="Proteomes" id="UP000219636">
    <property type="component" value="Unassembled WGS sequence"/>
</dbReference>
<evidence type="ECO:0000313" key="2">
    <source>
        <dbReference type="EMBL" id="SOC21734.1"/>
    </source>
</evidence>
<sequence length="111" mass="12687">MKTNEIVIGKVKDWLQQENKSYQWLADQLGISKALVGFMLSGERTLLPKRIEQIADVMGISTKDLLHYEELKQGPLTVQLRGNASNRRSKRELEALLFAIEDYVGLNEQVK</sequence>
<dbReference type="OrthoDB" id="2970463at2"/>
<keyword evidence="3" id="KW-1185">Reference proteome</keyword>
<dbReference type="Pfam" id="PF01381">
    <property type="entry name" value="HTH_3"/>
    <property type="match status" value="1"/>
</dbReference>
<dbReference type="GO" id="GO:0003677">
    <property type="term" value="F:DNA binding"/>
    <property type="evidence" value="ECO:0007669"/>
    <property type="project" value="InterPro"/>
</dbReference>
<organism evidence="2 3">
    <name type="scientific">Ureibacillus xyleni</name>
    <dbReference type="NCBI Taxonomy" id="614648"/>
    <lineage>
        <taxon>Bacteria</taxon>
        <taxon>Bacillati</taxon>
        <taxon>Bacillota</taxon>
        <taxon>Bacilli</taxon>
        <taxon>Bacillales</taxon>
        <taxon>Caryophanaceae</taxon>
        <taxon>Ureibacillus</taxon>
    </lineage>
</organism>
<reference evidence="3" key="1">
    <citation type="submission" date="2017-08" db="EMBL/GenBank/DDBJ databases">
        <authorList>
            <person name="Varghese N."/>
            <person name="Submissions S."/>
        </authorList>
    </citation>
    <scope>NUCLEOTIDE SEQUENCE [LARGE SCALE GENOMIC DNA]</scope>
    <source>
        <strain evidence="3">JC22</strain>
    </source>
</reference>
<dbReference type="SMART" id="SM00530">
    <property type="entry name" value="HTH_XRE"/>
    <property type="match status" value="1"/>
</dbReference>
<dbReference type="InterPro" id="IPR001387">
    <property type="entry name" value="Cro/C1-type_HTH"/>
</dbReference>
<name>A0A285THQ0_9BACL</name>
<evidence type="ECO:0000313" key="3">
    <source>
        <dbReference type="Proteomes" id="UP000219636"/>
    </source>
</evidence>
<gene>
    <name evidence="2" type="ORF">SAMN05880501_11352</name>
</gene>